<sequence>MSDSSRIKKERIALNEQTYTITFDDTDQVSPADANRFAEELRQMLLDASPDVEVQRKRDDPLTQDFGGTLMLLVGTPAAAAIVTAIGNWLALRNKASITVKGANGEIVAQNITSKKAGELAEWLLKKH</sequence>
<protein>
    <submittedName>
        <fullName evidence="2">Uncharacterized protein</fullName>
    </submittedName>
</protein>
<evidence type="ECO:0000313" key="3">
    <source>
        <dbReference type="Proteomes" id="UP000612362"/>
    </source>
</evidence>
<dbReference type="AlphaFoldDB" id="A0A8J3HXH3"/>
<evidence type="ECO:0000256" key="1">
    <source>
        <dbReference type="SAM" id="Phobius"/>
    </source>
</evidence>
<proteinExistence type="predicted"/>
<feature type="transmembrane region" description="Helical" evidence="1">
    <location>
        <begin position="70"/>
        <end position="92"/>
    </location>
</feature>
<accession>A0A8J3HXH3</accession>
<organism evidence="2 3">
    <name type="scientific">Ktedonospora formicarum</name>
    <dbReference type="NCBI Taxonomy" id="2778364"/>
    <lineage>
        <taxon>Bacteria</taxon>
        <taxon>Bacillati</taxon>
        <taxon>Chloroflexota</taxon>
        <taxon>Ktedonobacteria</taxon>
        <taxon>Ktedonobacterales</taxon>
        <taxon>Ktedonobacteraceae</taxon>
        <taxon>Ktedonospora</taxon>
    </lineage>
</organism>
<gene>
    <name evidence="2" type="ORF">KSX_31990</name>
</gene>
<reference evidence="2" key="1">
    <citation type="submission" date="2020-10" db="EMBL/GenBank/DDBJ databases">
        <title>Taxonomic study of unclassified bacteria belonging to the class Ktedonobacteria.</title>
        <authorList>
            <person name="Yabe S."/>
            <person name="Wang C.M."/>
            <person name="Zheng Y."/>
            <person name="Sakai Y."/>
            <person name="Cavaletti L."/>
            <person name="Monciardini P."/>
            <person name="Donadio S."/>
        </authorList>
    </citation>
    <scope>NUCLEOTIDE SEQUENCE</scope>
    <source>
        <strain evidence="2">SOSP1-1</strain>
    </source>
</reference>
<keyword evidence="1" id="KW-0472">Membrane</keyword>
<evidence type="ECO:0000313" key="2">
    <source>
        <dbReference type="EMBL" id="GHO45036.1"/>
    </source>
</evidence>
<name>A0A8J3HXH3_9CHLR</name>
<keyword evidence="3" id="KW-1185">Reference proteome</keyword>
<dbReference type="Proteomes" id="UP000612362">
    <property type="component" value="Unassembled WGS sequence"/>
</dbReference>
<keyword evidence="1" id="KW-0812">Transmembrane</keyword>
<keyword evidence="1" id="KW-1133">Transmembrane helix</keyword>
<dbReference type="RefSeq" id="WP_220194392.1">
    <property type="nucleotide sequence ID" value="NZ_BNJF01000001.1"/>
</dbReference>
<comment type="caution">
    <text evidence="2">The sequence shown here is derived from an EMBL/GenBank/DDBJ whole genome shotgun (WGS) entry which is preliminary data.</text>
</comment>
<dbReference type="EMBL" id="BNJF01000001">
    <property type="protein sequence ID" value="GHO45036.1"/>
    <property type="molecule type" value="Genomic_DNA"/>
</dbReference>